<evidence type="ECO:0000313" key="2">
    <source>
        <dbReference type="Proteomes" id="UP000570474"/>
    </source>
</evidence>
<dbReference type="Proteomes" id="UP000570474">
    <property type="component" value="Unassembled WGS sequence"/>
</dbReference>
<name>A0A847RXA8_9BACT</name>
<gene>
    <name evidence="1" type="ORF">HGH92_25485</name>
</gene>
<proteinExistence type="predicted"/>
<dbReference type="RefSeq" id="WP_168873627.1">
    <property type="nucleotide sequence ID" value="NZ_JABAIA010000003.1"/>
</dbReference>
<sequence>MTSHLSMTHYHKIKHWCWPLLCSLLLAAGCRKTEYNVIPGAAYLRVFNSLNYDVNVTSKDQPPPFLAMVIDPEYDASGLITGGKILGDHLDRRTPYAGPYPADAGNTSFRNTEYPGTKKVLAAPIVNGINLSSWAQIPSGRHRVVFYSRPVSEVPFFELQERDRKNLLADSTIDFTPGEIYTMQVLQKTVSTQYPLPITLYLRQEQFAKMPFSDSLLYVNFYNLSAAGYAAANPGPRADADYLTINNNCGAFGDTMNLYYTLYQDDCLYPYADGAPVGNTVIPGYNNIWLGAVVRSHTAGVAPYYSVPMFAASDTTGGILSRQWELFVLMRPGMFPIPGQVAVSDYLGMKTANIAYGAIGCSNGSNDGKGVGFGSARRTIPRVDFTKFISSCWLPNLIKYTASGSYAQRSFATITTIEIINNQVYMMSVQRTYPPPAK</sequence>
<organism evidence="1 2">
    <name type="scientific">Chitinophaga varians</name>
    <dbReference type="NCBI Taxonomy" id="2202339"/>
    <lineage>
        <taxon>Bacteria</taxon>
        <taxon>Pseudomonadati</taxon>
        <taxon>Bacteroidota</taxon>
        <taxon>Chitinophagia</taxon>
        <taxon>Chitinophagales</taxon>
        <taxon>Chitinophagaceae</taxon>
        <taxon>Chitinophaga</taxon>
    </lineage>
</organism>
<comment type="caution">
    <text evidence="1">The sequence shown here is derived from an EMBL/GenBank/DDBJ whole genome shotgun (WGS) entry which is preliminary data.</text>
</comment>
<accession>A0A847RXA8</accession>
<evidence type="ECO:0000313" key="1">
    <source>
        <dbReference type="EMBL" id="NLR67682.1"/>
    </source>
</evidence>
<keyword evidence="2" id="KW-1185">Reference proteome</keyword>
<reference evidence="1 2" key="1">
    <citation type="submission" date="2020-04" db="EMBL/GenBank/DDBJ databases">
        <authorList>
            <person name="Yin C."/>
        </authorList>
    </citation>
    <scope>NUCLEOTIDE SEQUENCE [LARGE SCALE GENOMIC DNA]</scope>
    <source>
        <strain evidence="1 2">Ae27</strain>
    </source>
</reference>
<protein>
    <submittedName>
        <fullName evidence="1">Uncharacterized protein</fullName>
    </submittedName>
</protein>
<dbReference type="EMBL" id="JABAIA010000003">
    <property type="protein sequence ID" value="NLR67682.1"/>
    <property type="molecule type" value="Genomic_DNA"/>
</dbReference>
<dbReference type="AlphaFoldDB" id="A0A847RXA8"/>